<dbReference type="CDD" id="cd01670">
    <property type="entry name" value="Death"/>
    <property type="match status" value="1"/>
</dbReference>
<evidence type="ECO:0000256" key="2">
    <source>
        <dbReference type="SAM" id="MobiDB-lite"/>
    </source>
</evidence>
<dbReference type="Gene3D" id="1.10.533.10">
    <property type="entry name" value="Death Domain, Fas"/>
    <property type="match status" value="2"/>
</dbReference>
<keyword evidence="5" id="KW-1185">Reference proteome</keyword>
<gene>
    <name evidence="6" type="primary">LOC118424751</name>
</gene>
<dbReference type="PROSITE" id="PS50168">
    <property type="entry name" value="DED"/>
    <property type="match status" value="1"/>
</dbReference>
<feature type="domain" description="Death" evidence="3">
    <location>
        <begin position="150"/>
        <end position="220"/>
    </location>
</feature>
<keyword evidence="1" id="KW-0175">Coiled coil</keyword>
<dbReference type="PROSITE" id="PS50017">
    <property type="entry name" value="DEATH_DOMAIN"/>
    <property type="match status" value="1"/>
</dbReference>
<dbReference type="KEGG" id="bfo:118424751"/>
<reference evidence="5" key="1">
    <citation type="journal article" date="2020" name="Nat. Ecol. Evol.">
        <title>Deeply conserved synteny resolves early events in vertebrate evolution.</title>
        <authorList>
            <person name="Simakov O."/>
            <person name="Marletaz F."/>
            <person name="Yue J.X."/>
            <person name="O'Connell B."/>
            <person name="Jenkins J."/>
            <person name="Brandt A."/>
            <person name="Calef R."/>
            <person name="Tung C.H."/>
            <person name="Huang T.K."/>
            <person name="Schmutz J."/>
            <person name="Satoh N."/>
            <person name="Yu J.K."/>
            <person name="Putnam N.H."/>
            <person name="Green R.E."/>
            <person name="Rokhsar D.S."/>
        </authorList>
    </citation>
    <scope>NUCLEOTIDE SEQUENCE [LARGE SCALE GENOMIC DNA]</scope>
    <source>
        <strain evidence="5">S238N-H82</strain>
    </source>
</reference>
<dbReference type="Pfam" id="PF01335">
    <property type="entry name" value="DED"/>
    <property type="match status" value="1"/>
</dbReference>
<dbReference type="InterPro" id="IPR016729">
    <property type="entry name" value="FADD"/>
</dbReference>
<organism evidence="5 6">
    <name type="scientific">Branchiostoma floridae</name>
    <name type="common">Florida lancelet</name>
    <name type="synonym">Amphioxus</name>
    <dbReference type="NCBI Taxonomy" id="7739"/>
    <lineage>
        <taxon>Eukaryota</taxon>
        <taxon>Metazoa</taxon>
        <taxon>Chordata</taxon>
        <taxon>Cephalochordata</taxon>
        <taxon>Leptocardii</taxon>
        <taxon>Amphioxiformes</taxon>
        <taxon>Branchiostomatidae</taxon>
        <taxon>Branchiostoma</taxon>
    </lineage>
</organism>
<evidence type="ECO:0000313" key="6">
    <source>
        <dbReference type="RefSeq" id="XP_035689377.1"/>
    </source>
</evidence>
<dbReference type="GO" id="GO:0007165">
    <property type="term" value="P:signal transduction"/>
    <property type="evidence" value="ECO:0007669"/>
    <property type="project" value="InterPro"/>
</dbReference>
<reference evidence="6" key="2">
    <citation type="submission" date="2025-08" db="UniProtKB">
        <authorList>
            <consortium name="RefSeq"/>
        </authorList>
    </citation>
    <scope>IDENTIFICATION</scope>
    <source>
        <strain evidence="6">S238N-H82</strain>
        <tissue evidence="6">Testes</tissue>
    </source>
</reference>
<dbReference type="PANTHER" id="PTHR15077">
    <property type="entry name" value="FAS-ASSOCIATING DEATH DOMAIN-CONTAINING PROTEIN FADD"/>
    <property type="match status" value="1"/>
</dbReference>
<sequence>MAGNPRQALFLKISRNLVDEELTDLRNYVSGAEILSARFVQKADPHQIFTQLEKEGKLKPGDLSLLADLLRKIGRNDYAEQAEKVAEDEWKKGKKTRKRPTASGSSSTEEAPAKRRKQYPGTKQEAGPSGRKPKVDVSKYFGKVIREASADWDELARELNFDENEIKEIEDERRGNRRRCREMLERWRNRKSKAATLKVLKKALKQIDHKLTADRLEDSSASSESSEDCN</sequence>
<proteinExistence type="predicted"/>
<evidence type="ECO:0000256" key="1">
    <source>
        <dbReference type="SAM" id="Coils"/>
    </source>
</evidence>
<name>A0A9J7LU77_BRAFL</name>
<feature type="region of interest" description="Disordered" evidence="2">
    <location>
        <begin position="81"/>
        <end position="135"/>
    </location>
</feature>
<dbReference type="Proteomes" id="UP000001554">
    <property type="component" value="Chromosome 10"/>
</dbReference>
<dbReference type="SMART" id="SM00005">
    <property type="entry name" value="DEATH"/>
    <property type="match status" value="1"/>
</dbReference>
<dbReference type="OrthoDB" id="10053786at2759"/>
<feature type="region of interest" description="Disordered" evidence="2">
    <location>
        <begin position="210"/>
        <end position="230"/>
    </location>
</feature>
<dbReference type="CDD" id="cd00045">
    <property type="entry name" value="DED"/>
    <property type="match status" value="1"/>
</dbReference>
<feature type="compositionally biased region" description="Basic and acidic residues" evidence="2">
    <location>
        <begin position="81"/>
        <end position="91"/>
    </location>
</feature>
<dbReference type="AlphaFoldDB" id="A0A9J7LU77"/>
<evidence type="ECO:0000259" key="3">
    <source>
        <dbReference type="PROSITE" id="PS50017"/>
    </source>
</evidence>
<dbReference type="RefSeq" id="XP_035689377.1">
    <property type="nucleotide sequence ID" value="XM_035833484.1"/>
</dbReference>
<dbReference type="SUPFAM" id="SSF47986">
    <property type="entry name" value="DEATH domain"/>
    <property type="match status" value="2"/>
</dbReference>
<dbReference type="GeneID" id="118424751"/>
<feature type="domain" description="DED" evidence="4">
    <location>
        <begin position="5"/>
        <end position="84"/>
    </location>
</feature>
<evidence type="ECO:0000259" key="4">
    <source>
        <dbReference type="PROSITE" id="PS50168"/>
    </source>
</evidence>
<dbReference type="InterPro" id="IPR011029">
    <property type="entry name" value="DEATH-like_dom_sf"/>
</dbReference>
<dbReference type="FunFam" id="1.10.533.10:FF:000087">
    <property type="entry name" value="Uncharacterized protein"/>
    <property type="match status" value="1"/>
</dbReference>
<evidence type="ECO:0000313" key="5">
    <source>
        <dbReference type="Proteomes" id="UP000001554"/>
    </source>
</evidence>
<dbReference type="FunFam" id="1.10.533.10:FF:000115">
    <property type="entry name" value="Uncharacterized protein"/>
    <property type="match status" value="1"/>
</dbReference>
<dbReference type="InterPro" id="IPR000488">
    <property type="entry name" value="Death_dom"/>
</dbReference>
<protein>
    <submittedName>
        <fullName evidence="6">Ankyrin-3-like</fullName>
    </submittedName>
</protein>
<feature type="coiled-coil region" evidence="1">
    <location>
        <begin position="145"/>
        <end position="186"/>
    </location>
</feature>
<dbReference type="GO" id="GO:0042981">
    <property type="term" value="P:regulation of apoptotic process"/>
    <property type="evidence" value="ECO:0007669"/>
    <property type="project" value="InterPro"/>
</dbReference>
<dbReference type="Pfam" id="PF00531">
    <property type="entry name" value="Death"/>
    <property type="match status" value="1"/>
</dbReference>
<dbReference type="PANTHER" id="PTHR15077:SF9">
    <property type="entry name" value="C-TERMINAL OF ROC (COR) DOMAIN-CONTAINING PROTEIN"/>
    <property type="match status" value="1"/>
</dbReference>
<dbReference type="InterPro" id="IPR001875">
    <property type="entry name" value="DED_dom"/>
</dbReference>
<accession>A0A9J7LU77</accession>